<sequence length="234" mass="26413">MKAISVRNRLYKICRAYNLNIQLRNTSPKKPTIITITTTTIDTNLNDDVNTGEIDNINEEDVKTIINMEIPQAQDHSSPLSPAIKIEDMSDDEPFNIKIEDMSDDNTAITIRSDDASREEKRLPRRANQIAHLTPEGEKVCTSAIVRNISPEIAQQVALHKPPISACFLRYDYGIVALNLTEARLSEEGLKKFKIEIPPQYVNRCPRKGDSHDHLANQFEMESAGEDKQVTVPM</sequence>
<name>A0A2B7XLI1_9EURO</name>
<gene>
    <name evidence="1" type="ORF">GX51_00492</name>
</gene>
<dbReference type="Proteomes" id="UP000224080">
    <property type="component" value="Unassembled WGS sequence"/>
</dbReference>
<reference evidence="1 2" key="1">
    <citation type="submission" date="2017-10" db="EMBL/GenBank/DDBJ databases">
        <title>Comparative genomics in systemic dimorphic fungi from Ajellomycetaceae.</title>
        <authorList>
            <person name="Munoz J.F."/>
            <person name="Mcewen J.G."/>
            <person name="Clay O.K."/>
            <person name="Cuomo C.A."/>
        </authorList>
    </citation>
    <scope>NUCLEOTIDE SEQUENCE [LARGE SCALE GENOMIC DNA]</scope>
    <source>
        <strain evidence="1 2">UAMH130</strain>
    </source>
</reference>
<protein>
    <submittedName>
        <fullName evidence="1">Uncharacterized protein</fullName>
    </submittedName>
</protein>
<keyword evidence="2" id="KW-1185">Reference proteome</keyword>
<proteinExistence type="predicted"/>
<comment type="caution">
    <text evidence="1">The sequence shown here is derived from an EMBL/GenBank/DDBJ whole genome shotgun (WGS) entry which is preliminary data.</text>
</comment>
<dbReference type="EMBL" id="PDNC01000003">
    <property type="protein sequence ID" value="PGH09805.1"/>
    <property type="molecule type" value="Genomic_DNA"/>
</dbReference>
<evidence type="ECO:0000313" key="1">
    <source>
        <dbReference type="EMBL" id="PGH09805.1"/>
    </source>
</evidence>
<organism evidence="1 2">
    <name type="scientific">Blastomyces parvus</name>
    <dbReference type="NCBI Taxonomy" id="2060905"/>
    <lineage>
        <taxon>Eukaryota</taxon>
        <taxon>Fungi</taxon>
        <taxon>Dikarya</taxon>
        <taxon>Ascomycota</taxon>
        <taxon>Pezizomycotina</taxon>
        <taxon>Eurotiomycetes</taxon>
        <taxon>Eurotiomycetidae</taxon>
        <taxon>Onygenales</taxon>
        <taxon>Ajellomycetaceae</taxon>
        <taxon>Blastomyces</taxon>
    </lineage>
</organism>
<accession>A0A2B7XLI1</accession>
<evidence type="ECO:0000313" key="2">
    <source>
        <dbReference type="Proteomes" id="UP000224080"/>
    </source>
</evidence>
<dbReference type="AlphaFoldDB" id="A0A2B7XLI1"/>